<evidence type="ECO:0000259" key="1">
    <source>
        <dbReference type="Pfam" id="PF07969"/>
    </source>
</evidence>
<dbReference type="Gene3D" id="2.30.40.10">
    <property type="entry name" value="Urease, subunit C, domain 1"/>
    <property type="match status" value="1"/>
</dbReference>
<dbReference type="InterPro" id="IPR033932">
    <property type="entry name" value="YtcJ-like"/>
</dbReference>
<dbReference type="PANTHER" id="PTHR22642:SF2">
    <property type="entry name" value="PROTEIN LONG AFTER FAR-RED 3"/>
    <property type="match status" value="1"/>
</dbReference>
<dbReference type="SUPFAM" id="SSF51556">
    <property type="entry name" value="Metallo-dependent hydrolases"/>
    <property type="match status" value="1"/>
</dbReference>
<proteinExistence type="predicted"/>
<accession>A0A917HTS9</accession>
<dbReference type="InterPro" id="IPR013108">
    <property type="entry name" value="Amidohydro_3"/>
</dbReference>
<dbReference type="InterPro" id="IPR011059">
    <property type="entry name" value="Metal-dep_hydrolase_composite"/>
</dbReference>
<protein>
    <submittedName>
        <fullName evidence="2">Amidohydrolase</fullName>
    </submittedName>
</protein>
<dbReference type="RefSeq" id="WP_188506264.1">
    <property type="nucleotide sequence ID" value="NZ_BMER01000002.1"/>
</dbReference>
<gene>
    <name evidence="2" type="ORF">GCM10007415_23740</name>
</gene>
<sequence>MGRKLSYLMISLTGAVLSCDGSKHVDLIVHNALVYTVDSAFTKAEAFAVRNGEFIAVGTSAEILSRYDAEETLNAYGQPVYPGFYDAHAHFFGFAQTLAQADLAGATSFTEIIDRLKAFRAEHPEAPWLLGRGWDQNLWVSRAFPDREALDTEFPDIPVYLVRIDGHAALANGKALDLAGIVGPVTVEGGLVEVRNGQPTGILVDNAMELVVANVPHPTVSELVQLLIKAEAACLAVGLTTVSDAGLDRPAINLLDSLYKKGRLRIRNNAMIGLSDENLDYYLAAGPYVSERFTAHTFKILADGALGSRGACLLHPYSDARTAGFLLSSPQTIDSAIARIASSEFQVATHAIGDSTNRLILDIYGKHLGGKNDRRWRIEHAQIVSPQDFEKFGRHSIIPSVQPTHATSDMYWAGDRVGPDRLKGGYAYKHLLDQSGILALGSDFPVEHINPLYGFHAAVARVDEDGYPEGGFQPENAIDREAALRGMTIWAAYAVFEENTKGSIEVGKKADFVRLEKDIMTAAIGELRSVEVMQTVIAGETVYQKE</sequence>
<evidence type="ECO:0000313" key="2">
    <source>
        <dbReference type="EMBL" id="GGG88905.1"/>
    </source>
</evidence>
<dbReference type="EMBL" id="BMER01000002">
    <property type="protein sequence ID" value="GGG88905.1"/>
    <property type="molecule type" value="Genomic_DNA"/>
</dbReference>
<dbReference type="Proteomes" id="UP000660862">
    <property type="component" value="Unassembled WGS sequence"/>
</dbReference>
<reference evidence="2" key="2">
    <citation type="submission" date="2020-09" db="EMBL/GenBank/DDBJ databases">
        <authorList>
            <person name="Sun Q."/>
            <person name="Zhou Y."/>
        </authorList>
    </citation>
    <scope>NUCLEOTIDE SEQUENCE</scope>
    <source>
        <strain evidence="2">CGMCC 1.12195</strain>
    </source>
</reference>
<name>A0A917HTS9_9SPHI</name>
<dbReference type="AlphaFoldDB" id="A0A917HTS9"/>
<dbReference type="CDD" id="cd01300">
    <property type="entry name" value="YtcJ_like"/>
    <property type="match status" value="1"/>
</dbReference>
<feature type="domain" description="Amidohydrolase 3" evidence="1">
    <location>
        <begin position="71"/>
        <end position="543"/>
    </location>
</feature>
<dbReference type="InterPro" id="IPR032466">
    <property type="entry name" value="Metal_Hydrolase"/>
</dbReference>
<dbReference type="Gene3D" id="3.20.20.140">
    <property type="entry name" value="Metal-dependent hydrolases"/>
    <property type="match status" value="1"/>
</dbReference>
<evidence type="ECO:0000313" key="3">
    <source>
        <dbReference type="Proteomes" id="UP000660862"/>
    </source>
</evidence>
<dbReference type="PROSITE" id="PS51257">
    <property type="entry name" value="PROKAR_LIPOPROTEIN"/>
    <property type="match status" value="1"/>
</dbReference>
<reference evidence="2" key="1">
    <citation type="journal article" date="2014" name="Int. J. Syst. Evol. Microbiol.">
        <title>Complete genome sequence of Corynebacterium casei LMG S-19264T (=DSM 44701T), isolated from a smear-ripened cheese.</title>
        <authorList>
            <consortium name="US DOE Joint Genome Institute (JGI-PGF)"/>
            <person name="Walter F."/>
            <person name="Albersmeier A."/>
            <person name="Kalinowski J."/>
            <person name="Ruckert C."/>
        </authorList>
    </citation>
    <scope>NUCLEOTIDE SEQUENCE</scope>
    <source>
        <strain evidence="2">CGMCC 1.12195</strain>
    </source>
</reference>
<dbReference type="SUPFAM" id="SSF51338">
    <property type="entry name" value="Composite domain of metallo-dependent hydrolases"/>
    <property type="match status" value="1"/>
</dbReference>
<dbReference type="GO" id="GO:0016810">
    <property type="term" value="F:hydrolase activity, acting on carbon-nitrogen (but not peptide) bonds"/>
    <property type="evidence" value="ECO:0007669"/>
    <property type="project" value="InterPro"/>
</dbReference>
<dbReference type="Gene3D" id="3.10.310.70">
    <property type="match status" value="1"/>
</dbReference>
<keyword evidence="3" id="KW-1185">Reference proteome</keyword>
<dbReference type="PANTHER" id="PTHR22642">
    <property type="entry name" value="IMIDAZOLONEPROPIONASE"/>
    <property type="match status" value="1"/>
</dbReference>
<organism evidence="2 3">
    <name type="scientific">Parapedobacter pyrenivorans</name>
    <dbReference type="NCBI Taxonomy" id="1305674"/>
    <lineage>
        <taxon>Bacteria</taxon>
        <taxon>Pseudomonadati</taxon>
        <taxon>Bacteroidota</taxon>
        <taxon>Sphingobacteriia</taxon>
        <taxon>Sphingobacteriales</taxon>
        <taxon>Sphingobacteriaceae</taxon>
        <taxon>Parapedobacter</taxon>
    </lineage>
</organism>
<comment type="caution">
    <text evidence="2">The sequence shown here is derived from an EMBL/GenBank/DDBJ whole genome shotgun (WGS) entry which is preliminary data.</text>
</comment>
<dbReference type="Pfam" id="PF07969">
    <property type="entry name" value="Amidohydro_3"/>
    <property type="match status" value="1"/>
</dbReference>